<comment type="cofactor">
    <cofactor evidence="11">
        <name>Zn(2+)</name>
        <dbReference type="ChEBI" id="CHEBI:29105"/>
    </cofactor>
    <text evidence="11">Binds 1 zinc ion per subunit.</text>
</comment>
<dbReference type="EMBL" id="CP046171">
    <property type="protein sequence ID" value="QIS01797.1"/>
    <property type="molecule type" value="Genomic_DNA"/>
</dbReference>
<evidence type="ECO:0000256" key="7">
    <source>
        <dbReference type="ARBA" id="ARBA00022833"/>
    </source>
</evidence>
<dbReference type="GO" id="GO:0005886">
    <property type="term" value="C:plasma membrane"/>
    <property type="evidence" value="ECO:0007669"/>
    <property type="project" value="UniProtKB-SubCell"/>
</dbReference>
<dbReference type="GO" id="GO:0004222">
    <property type="term" value="F:metalloendopeptidase activity"/>
    <property type="evidence" value="ECO:0007669"/>
    <property type="project" value="InterPro"/>
</dbReference>
<keyword evidence="4 12" id="KW-0812">Transmembrane</keyword>
<keyword evidence="8 12" id="KW-1133">Transmembrane helix</keyword>
<dbReference type="InterPro" id="IPR050083">
    <property type="entry name" value="HtpX_protease"/>
</dbReference>
<gene>
    <name evidence="14" type="ORF">F5X71_05230</name>
</gene>
<evidence type="ECO:0000256" key="3">
    <source>
        <dbReference type="ARBA" id="ARBA00022670"/>
    </source>
</evidence>
<evidence type="ECO:0000256" key="1">
    <source>
        <dbReference type="ARBA" id="ARBA00004651"/>
    </source>
</evidence>
<organism evidence="14 15">
    <name type="scientific">Nocardia brasiliensis</name>
    <dbReference type="NCBI Taxonomy" id="37326"/>
    <lineage>
        <taxon>Bacteria</taxon>
        <taxon>Bacillati</taxon>
        <taxon>Actinomycetota</taxon>
        <taxon>Actinomycetes</taxon>
        <taxon>Mycobacteriales</taxon>
        <taxon>Nocardiaceae</taxon>
        <taxon>Nocardia</taxon>
    </lineage>
</organism>
<dbReference type="InterPro" id="IPR001915">
    <property type="entry name" value="Peptidase_M48"/>
</dbReference>
<feature type="transmembrane region" description="Helical" evidence="12">
    <location>
        <begin position="20"/>
        <end position="45"/>
    </location>
</feature>
<dbReference type="RefSeq" id="WP_167460905.1">
    <property type="nucleotide sequence ID" value="NZ_CP046171.1"/>
</dbReference>
<feature type="transmembrane region" description="Helical" evidence="12">
    <location>
        <begin position="51"/>
        <end position="73"/>
    </location>
</feature>
<evidence type="ECO:0000256" key="4">
    <source>
        <dbReference type="ARBA" id="ARBA00022692"/>
    </source>
</evidence>
<keyword evidence="9 11" id="KW-0482">Metalloprotease</keyword>
<evidence type="ECO:0000259" key="13">
    <source>
        <dbReference type="Pfam" id="PF01435"/>
    </source>
</evidence>
<dbReference type="PANTHER" id="PTHR43221">
    <property type="entry name" value="PROTEASE HTPX"/>
    <property type="match status" value="1"/>
</dbReference>
<accession>A0A6G9XLL2</accession>
<dbReference type="GO" id="GO:0006508">
    <property type="term" value="P:proteolysis"/>
    <property type="evidence" value="ECO:0007669"/>
    <property type="project" value="UniProtKB-KW"/>
</dbReference>
<evidence type="ECO:0000256" key="9">
    <source>
        <dbReference type="ARBA" id="ARBA00023049"/>
    </source>
</evidence>
<protein>
    <submittedName>
        <fullName evidence="14">M48 family metalloprotease</fullName>
    </submittedName>
</protein>
<dbReference type="Pfam" id="PF01435">
    <property type="entry name" value="Peptidase_M48"/>
    <property type="match status" value="1"/>
</dbReference>
<keyword evidence="3 11" id="KW-0645">Protease</keyword>
<evidence type="ECO:0000256" key="8">
    <source>
        <dbReference type="ARBA" id="ARBA00022989"/>
    </source>
</evidence>
<evidence type="ECO:0000313" key="15">
    <source>
        <dbReference type="Proteomes" id="UP000501705"/>
    </source>
</evidence>
<evidence type="ECO:0000256" key="2">
    <source>
        <dbReference type="ARBA" id="ARBA00022475"/>
    </source>
</evidence>
<comment type="subcellular location">
    <subcellularLocation>
        <location evidence="1">Cell membrane</location>
        <topology evidence="1">Multi-pass membrane protein</topology>
    </subcellularLocation>
</comment>
<keyword evidence="7 11" id="KW-0862">Zinc</keyword>
<dbReference type="Gene3D" id="3.30.2010.10">
    <property type="entry name" value="Metalloproteases ('zincins'), catalytic domain"/>
    <property type="match status" value="1"/>
</dbReference>
<evidence type="ECO:0000256" key="6">
    <source>
        <dbReference type="ARBA" id="ARBA00022801"/>
    </source>
</evidence>
<reference evidence="14 15" key="1">
    <citation type="journal article" date="2019" name="ACS Chem. Biol.">
        <title>Identification and Mobilization of a Cryptic Antibiotic Biosynthesis Gene Locus from a Human-Pathogenic Nocardia Isolate.</title>
        <authorList>
            <person name="Herisse M."/>
            <person name="Ishida K."/>
            <person name="Porter J.L."/>
            <person name="Howden B."/>
            <person name="Hertweck C."/>
            <person name="Stinear T.P."/>
            <person name="Pidot S.J."/>
        </authorList>
    </citation>
    <scope>NUCLEOTIDE SEQUENCE [LARGE SCALE GENOMIC DNA]</scope>
    <source>
        <strain evidence="14 15">AUSMDU00024985</strain>
    </source>
</reference>
<evidence type="ECO:0000256" key="12">
    <source>
        <dbReference type="SAM" id="Phobius"/>
    </source>
</evidence>
<evidence type="ECO:0000256" key="10">
    <source>
        <dbReference type="ARBA" id="ARBA00023136"/>
    </source>
</evidence>
<evidence type="ECO:0000256" key="5">
    <source>
        <dbReference type="ARBA" id="ARBA00022723"/>
    </source>
</evidence>
<evidence type="ECO:0000256" key="11">
    <source>
        <dbReference type="RuleBase" id="RU003983"/>
    </source>
</evidence>
<keyword evidence="2" id="KW-1003">Cell membrane</keyword>
<dbReference type="AlphaFoldDB" id="A0A6G9XLL2"/>
<evidence type="ECO:0000313" key="14">
    <source>
        <dbReference type="EMBL" id="QIS01797.1"/>
    </source>
</evidence>
<sequence length="315" mass="34148">MPTPSEDDTARRRVVRRPGFVAVAGTVALALPTLLLSALVVFALGAWIGTWLLVTVVVLWVLFGALLVDIAWLTPNRANYAKAVGFRRPIEPEDSILAAAWANVTSAPGMDGWPYGLWVQQSAEPSAYAAPSRIIAVTSSAIAGLEPRELEAVLAHELGHHVRVDARLRLLEAWIALPGRYLWALCKRVGRIVGFLGVYALVARFVVAVALLPVVVLVLTPVLGAALAYLFVILLVLEPPARAAQSRRGEYAADRVAVELGYGRELATALDRWRSPRPHPLVALNQRVFGTHPPLSRRIAAITAQLDERPGRAAF</sequence>
<feature type="transmembrane region" description="Helical" evidence="12">
    <location>
        <begin position="218"/>
        <end position="237"/>
    </location>
</feature>
<proteinExistence type="inferred from homology"/>
<comment type="similarity">
    <text evidence="11">Belongs to the peptidase M48 family.</text>
</comment>
<name>A0A6G9XLL2_NOCBR</name>
<feature type="transmembrane region" description="Helical" evidence="12">
    <location>
        <begin position="192"/>
        <end position="212"/>
    </location>
</feature>
<keyword evidence="5" id="KW-0479">Metal-binding</keyword>
<keyword evidence="10 12" id="KW-0472">Membrane</keyword>
<keyword evidence="6 11" id="KW-0378">Hydrolase</keyword>
<feature type="domain" description="Peptidase M48" evidence="13">
    <location>
        <begin position="119"/>
        <end position="304"/>
    </location>
</feature>
<dbReference type="GO" id="GO:0046872">
    <property type="term" value="F:metal ion binding"/>
    <property type="evidence" value="ECO:0007669"/>
    <property type="project" value="UniProtKB-KW"/>
</dbReference>
<dbReference type="Proteomes" id="UP000501705">
    <property type="component" value="Chromosome"/>
</dbReference>
<dbReference type="PANTHER" id="PTHR43221:SF1">
    <property type="entry name" value="PROTEASE HTPX"/>
    <property type="match status" value="1"/>
</dbReference>